<accession>A0ABR1R4J1</accession>
<dbReference type="Proteomes" id="UP001396898">
    <property type="component" value="Unassembled WGS sequence"/>
</dbReference>
<name>A0ABR1R4J1_9PEZI</name>
<feature type="compositionally biased region" description="Basic and acidic residues" evidence="1">
    <location>
        <begin position="516"/>
        <end position="533"/>
    </location>
</feature>
<comment type="caution">
    <text evidence="3">The sequence shown here is derived from an EMBL/GenBank/DDBJ whole genome shotgun (WGS) entry which is preliminary data.</text>
</comment>
<organism evidence="3 4">
    <name type="scientific">Apiospora marii</name>
    <dbReference type="NCBI Taxonomy" id="335849"/>
    <lineage>
        <taxon>Eukaryota</taxon>
        <taxon>Fungi</taxon>
        <taxon>Dikarya</taxon>
        <taxon>Ascomycota</taxon>
        <taxon>Pezizomycotina</taxon>
        <taxon>Sordariomycetes</taxon>
        <taxon>Xylariomycetidae</taxon>
        <taxon>Amphisphaeriales</taxon>
        <taxon>Apiosporaceae</taxon>
        <taxon>Apiospora</taxon>
    </lineage>
</organism>
<evidence type="ECO:0000313" key="4">
    <source>
        <dbReference type="Proteomes" id="UP001396898"/>
    </source>
</evidence>
<dbReference type="PANTHER" id="PTHR28019">
    <property type="entry name" value="CELL MEMBRANE PROTEIN YLR413W-RELATED"/>
    <property type="match status" value="1"/>
</dbReference>
<feature type="transmembrane region" description="Helical" evidence="2">
    <location>
        <begin position="321"/>
        <end position="342"/>
    </location>
</feature>
<keyword evidence="4" id="KW-1185">Reference proteome</keyword>
<protein>
    <submittedName>
        <fullName evidence="3">Uncharacterized protein</fullName>
    </submittedName>
</protein>
<feature type="transmembrane region" description="Helical" evidence="2">
    <location>
        <begin position="398"/>
        <end position="425"/>
    </location>
</feature>
<evidence type="ECO:0000256" key="2">
    <source>
        <dbReference type="SAM" id="Phobius"/>
    </source>
</evidence>
<keyword evidence="2" id="KW-0812">Transmembrane</keyword>
<keyword evidence="2" id="KW-1133">Transmembrane helix</keyword>
<sequence length="571" mass="61960">MLSKSQVEASIRSSALGKRARKGVKSRETPRLRFRFIIFIPFVTSAIAFAFHLILLNAGADFAQSPGYFLLSIDTSHVFERIIVVKNADNAQRAGQNNGTDTRSGSGSGSGSGSSNNGDSGSGLLGELGNLLPNLPSPGQAATTAGGNDPIPAEPDDTGVNKFFGSLRGGFDRFFTSLLKNFENRFVDDLVKLAPGVDRFLTGLLRGLTAEVNDKIQQFILRGVQEVRDVVGIEDRYDVYYSNICRGNLRNRSDPSTVQYSACGSIKDLTKQKASGEAPANRTTFFVLGTTNVTFPFLEPGSVDLRSATVALDFITTVNQVSLYISLATSVLNFVLAPAVFLRPDSRPLVTANIVFASLTPGSLLVGAVASTLAMAVIRDLANDVGKAVSVRAGLGAGALVLLWLSWFLSLATAAFWDLYWFVYLRQEVWVKMKKPADEVGSWKKSFAGARRRVKVREEATDEEKWALGRGGDGEDHGGEVQSWKRSFADARRRSTKLQDRRAATESDASSQRRLNVRESVEVENEGEKERAKMSGGISSIGKYRLSPISVGRPSSSIISRDPSHRGRVLT</sequence>
<keyword evidence="2" id="KW-0472">Membrane</keyword>
<evidence type="ECO:0000313" key="3">
    <source>
        <dbReference type="EMBL" id="KAK7999069.1"/>
    </source>
</evidence>
<feature type="region of interest" description="Disordered" evidence="1">
    <location>
        <begin position="136"/>
        <end position="157"/>
    </location>
</feature>
<dbReference type="InterPro" id="IPR052413">
    <property type="entry name" value="SUR7_domain"/>
</dbReference>
<feature type="region of interest" description="Disordered" evidence="1">
    <location>
        <begin position="490"/>
        <end position="571"/>
    </location>
</feature>
<feature type="compositionally biased region" description="Polar residues" evidence="1">
    <location>
        <begin position="93"/>
        <end position="103"/>
    </location>
</feature>
<feature type="transmembrane region" description="Helical" evidence="2">
    <location>
        <begin position="354"/>
        <end position="378"/>
    </location>
</feature>
<feature type="transmembrane region" description="Helical" evidence="2">
    <location>
        <begin position="36"/>
        <end position="56"/>
    </location>
</feature>
<gene>
    <name evidence="3" type="ORF">PG991_014744</name>
</gene>
<dbReference type="PANTHER" id="PTHR28019:SF7">
    <property type="entry name" value="SUR7 PROTEIN"/>
    <property type="match status" value="1"/>
</dbReference>
<feature type="compositionally biased region" description="Basic and acidic residues" evidence="1">
    <location>
        <begin position="490"/>
        <end position="505"/>
    </location>
</feature>
<reference evidence="3 4" key="1">
    <citation type="submission" date="2023-01" db="EMBL/GenBank/DDBJ databases">
        <title>Analysis of 21 Apiospora genomes using comparative genomics revels a genus with tremendous synthesis potential of carbohydrate active enzymes and secondary metabolites.</title>
        <authorList>
            <person name="Sorensen T."/>
        </authorList>
    </citation>
    <scope>NUCLEOTIDE SEQUENCE [LARGE SCALE GENOMIC DNA]</scope>
    <source>
        <strain evidence="3 4">CBS 20057</strain>
    </source>
</reference>
<feature type="region of interest" description="Disordered" evidence="1">
    <location>
        <begin position="93"/>
        <end position="119"/>
    </location>
</feature>
<evidence type="ECO:0000256" key="1">
    <source>
        <dbReference type="SAM" id="MobiDB-lite"/>
    </source>
</evidence>
<proteinExistence type="predicted"/>
<dbReference type="EMBL" id="JAQQWI010000019">
    <property type="protein sequence ID" value="KAK7999069.1"/>
    <property type="molecule type" value="Genomic_DNA"/>
</dbReference>